<feature type="transmembrane region" description="Helical" evidence="6">
    <location>
        <begin position="174"/>
        <end position="201"/>
    </location>
</feature>
<reference evidence="9 10" key="1">
    <citation type="submission" date="2024-01" db="EMBL/GenBank/DDBJ databases">
        <title>The complete chloroplast genome sequence of Lithospermum erythrorhizon: insights into the phylogenetic relationship among Boraginaceae species and the maternal lineages of purple gromwells.</title>
        <authorList>
            <person name="Okada T."/>
            <person name="Watanabe K."/>
        </authorList>
    </citation>
    <scope>NUCLEOTIDE SEQUENCE [LARGE SCALE GENOMIC DNA]</scope>
</reference>
<dbReference type="PROSITE" id="PS50845">
    <property type="entry name" value="RETICULON"/>
    <property type="match status" value="1"/>
</dbReference>
<dbReference type="Proteomes" id="UP001454036">
    <property type="component" value="Unassembled WGS sequence"/>
</dbReference>
<keyword evidence="3 6" id="KW-0256">Endoplasmic reticulum</keyword>
<dbReference type="GO" id="GO:0005789">
    <property type="term" value="C:endoplasmic reticulum membrane"/>
    <property type="evidence" value="ECO:0007669"/>
    <property type="project" value="UniProtKB-SubCell"/>
</dbReference>
<keyword evidence="4 6" id="KW-1133">Transmembrane helix</keyword>
<comment type="subcellular location">
    <subcellularLocation>
        <location evidence="1 6">Endoplasmic reticulum membrane</location>
        <topology evidence="1 6">Multi-pass membrane protein</topology>
    </subcellularLocation>
</comment>
<evidence type="ECO:0000256" key="3">
    <source>
        <dbReference type="ARBA" id="ARBA00022824"/>
    </source>
</evidence>
<keyword evidence="5 6" id="KW-0472">Membrane</keyword>
<feature type="transmembrane region" description="Helical" evidence="6">
    <location>
        <begin position="101"/>
        <end position="120"/>
    </location>
</feature>
<evidence type="ECO:0000313" key="10">
    <source>
        <dbReference type="Proteomes" id="UP001454036"/>
    </source>
</evidence>
<keyword evidence="10" id="KW-1185">Reference proteome</keyword>
<evidence type="ECO:0000256" key="5">
    <source>
        <dbReference type="ARBA" id="ARBA00023136"/>
    </source>
</evidence>
<evidence type="ECO:0000256" key="1">
    <source>
        <dbReference type="ARBA" id="ARBA00004477"/>
    </source>
</evidence>
<protein>
    <recommendedName>
        <fullName evidence="6">Reticulon-like protein</fullName>
    </recommendedName>
</protein>
<comment type="caution">
    <text evidence="9">The sequence shown here is derived from an EMBL/GenBank/DDBJ whole genome shotgun (WGS) entry which is preliminary data.</text>
</comment>
<proteinExistence type="predicted"/>
<dbReference type="Pfam" id="PF02453">
    <property type="entry name" value="Reticulon"/>
    <property type="match status" value="1"/>
</dbReference>
<evidence type="ECO:0000256" key="7">
    <source>
        <dbReference type="SAM" id="MobiDB-lite"/>
    </source>
</evidence>
<dbReference type="AlphaFoldDB" id="A0AAV3QN69"/>
<dbReference type="GO" id="GO:0009617">
    <property type="term" value="P:response to bacterium"/>
    <property type="evidence" value="ECO:0007669"/>
    <property type="project" value="InterPro"/>
</dbReference>
<feature type="region of interest" description="Disordered" evidence="7">
    <location>
        <begin position="21"/>
        <end position="40"/>
    </location>
</feature>
<evidence type="ECO:0000256" key="6">
    <source>
        <dbReference type="RuleBase" id="RU363132"/>
    </source>
</evidence>
<gene>
    <name evidence="9" type="ORF">LIER_20282</name>
</gene>
<feature type="domain" description="Reticulon" evidence="8">
    <location>
        <begin position="69"/>
        <end position="249"/>
    </location>
</feature>
<dbReference type="InterPro" id="IPR003388">
    <property type="entry name" value="Reticulon"/>
</dbReference>
<organism evidence="9 10">
    <name type="scientific">Lithospermum erythrorhizon</name>
    <name type="common">Purple gromwell</name>
    <name type="synonym">Lithospermum officinale var. erythrorhizon</name>
    <dbReference type="NCBI Taxonomy" id="34254"/>
    <lineage>
        <taxon>Eukaryota</taxon>
        <taxon>Viridiplantae</taxon>
        <taxon>Streptophyta</taxon>
        <taxon>Embryophyta</taxon>
        <taxon>Tracheophyta</taxon>
        <taxon>Spermatophyta</taxon>
        <taxon>Magnoliopsida</taxon>
        <taxon>eudicotyledons</taxon>
        <taxon>Gunneridae</taxon>
        <taxon>Pentapetalae</taxon>
        <taxon>asterids</taxon>
        <taxon>lamiids</taxon>
        <taxon>Boraginales</taxon>
        <taxon>Boraginaceae</taxon>
        <taxon>Boraginoideae</taxon>
        <taxon>Lithospermeae</taxon>
        <taxon>Lithospermum</taxon>
    </lineage>
</organism>
<accession>A0AAV3QN69</accession>
<dbReference type="PANTHER" id="PTHR10994">
    <property type="entry name" value="RETICULON"/>
    <property type="match status" value="1"/>
</dbReference>
<evidence type="ECO:0000256" key="2">
    <source>
        <dbReference type="ARBA" id="ARBA00022692"/>
    </source>
</evidence>
<dbReference type="InterPro" id="IPR045064">
    <property type="entry name" value="Reticulon-like"/>
</dbReference>
<dbReference type="EMBL" id="BAABME010005134">
    <property type="protein sequence ID" value="GAA0164716.1"/>
    <property type="molecule type" value="Genomic_DNA"/>
</dbReference>
<evidence type="ECO:0000259" key="8">
    <source>
        <dbReference type="PROSITE" id="PS50845"/>
    </source>
</evidence>
<name>A0AAV3QN69_LITER</name>
<sequence>MGDHSSDNDSFIESVTEKITEKFHGHDSSPSDSDDEDHHSFSMDSVKANVYRMFGREKPVHKVFGGGKAADIFLWREKKVTGSVVGVTTAIWVLFELFQYHLLTLVCHLLLLSLVVMFLWSHASTFIKKSIPKIPQVVLPEDIVLDVAAALRVEINRAFFIIREIALGKDLKKFLCVITGLWIVSVFGSCFSFLTLFYISFLLLHTVPIFYETYEDQVDAFAEKAEAEIKKQFAVYLSKLPEGIKDKLA</sequence>
<evidence type="ECO:0000256" key="4">
    <source>
        <dbReference type="ARBA" id="ARBA00022989"/>
    </source>
</evidence>
<evidence type="ECO:0000313" key="9">
    <source>
        <dbReference type="EMBL" id="GAA0164716.1"/>
    </source>
</evidence>
<dbReference type="PANTHER" id="PTHR10994:SF144">
    <property type="entry name" value="RETICULON-LIKE PROTEIN"/>
    <property type="match status" value="1"/>
</dbReference>
<keyword evidence="2 6" id="KW-0812">Transmembrane</keyword>